<evidence type="ECO:0000256" key="1">
    <source>
        <dbReference type="ARBA" id="ARBA00004651"/>
    </source>
</evidence>
<dbReference type="Pfam" id="PF19300">
    <property type="entry name" value="BPD_transp_1_N"/>
    <property type="match status" value="1"/>
</dbReference>
<keyword evidence="3" id="KW-1003">Cell membrane</keyword>
<dbReference type="RefSeq" id="WP_048170265.1">
    <property type="nucleotide sequence ID" value="NZ_CP009506.1"/>
</dbReference>
<keyword evidence="6 10" id="KW-1133">Transmembrane helix</keyword>
<comment type="subcellular location">
    <subcellularLocation>
        <location evidence="1 10">Cell membrane</location>
        <topology evidence="1 10">Multi-pass membrane protein</topology>
    </subcellularLocation>
</comment>
<feature type="domain" description="ABC transmembrane type-1" evidence="11">
    <location>
        <begin position="100"/>
        <end position="301"/>
    </location>
</feature>
<keyword evidence="13" id="KW-1185">Reference proteome</keyword>
<evidence type="ECO:0000256" key="8">
    <source>
        <dbReference type="ARBA" id="ARBA00023136"/>
    </source>
</evidence>
<dbReference type="OrthoDB" id="44105at2157"/>
<dbReference type="PROSITE" id="PS50928">
    <property type="entry name" value="ABC_TM1"/>
    <property type="match status" value="1"/>
</dbReference>
<evidence type="ECO:0000256" key="3">
    <source>
        <dbReference type="ARBA" id="ARBA00022475"/>
    </source>
</evidence>
<keyword evidence="8 10" id="KW-0472">Membrane</keyword>
<evidence type="ECO:0000256" key="9">
    <source>
        <dbReference type="ARBA" id="ARBA00024202"/>
    </source>
</evidence>
<dbReference type="EMBL" id="CP009506">
    <property type="protein sequence ID" value="AKB27503.1"/>
    <property type="molecule type" value="Genomic_DNA"/>
</dbReference>
<dbReference type="Gene3D" id="1.10.3720.10">
    <property type="entry name" value="MetI-like"/>
    <property type="match status" value="1"/>
</dbReference>
<keyword evidence="5 10" id="KW-0812">Transmembrane</keyword>
<dbReference type="GO" id="GO:0015099">
    <property type="term" value="F:nickel cation transmembrane transporter activity"/>
    <property type="evidence" value="ECO:0007669"/>
    <property type="project" value="InterPro"/>
</dbReference>
<gene>
    <name evidence="12" type="ORF">MSSIT_0784</name>
</gene>
<evidence type="ECO:0000256" key="10">
    <source>
        <dbReference type="RuleBase" id="RU363032"/>
    </source>
</evidence>
<keyword evidence="7" id="KW-0406">Ion transport</keyword>
<feature type="transmembrane region" description="Helical" evidence="10">
    <location>
        <begin position="106"/>
        <end position="126"/>
    </location>
</feature>
<dbReference type="AlphaFoldDB" id="A0A0E3P4L7"/>
<evidence type="ECO:0000313" key="13">
    <source>
        <dbReference type="Proteomes" id="UP000033111"/>
    </source>
</evidence>
<protein>
    <submittedName>
        <fullName evidence="12">Dipeptide transport system permease protein DppB</fullName>
    </submittedName>
</protein>
<dbReference type="KEGG" id="msw:MSSIT_0784"/>
<dbReference type="InterPro" id="IPR045621">
    <property type="entry name" value="BPD_transp_1_N"/>
</dbReference>
<dbReference type="InterPro" id="IPR035906">
    <property type="entry name" value="MetI-like_sf"/>
</dbReference>
<sequence length="314" mass="34846">MLKFILKRIVLMFIVILGVTMLTFLIMHLTPGDPAEMIALARQGAESLTPENIERIRVEEGLDAPVHIQYIKWLQHLLQGDLGCSLINGEPVLSEILNRFPATLKLALASMFVALIIAIPLGIITASKQYSLFDNLSMMGAMVGVSMPSFWFALLLIHLFALHLGWFPVYGSGSFEHMILPALTLGTGMAAVLTRFTRSNMLDALRQDYIRTARAKGLTEKLITVKHALKNALIPVITVIGIQFGRVLEGSVIVETIFAWPGIGKLLVDSIYSRDFAMIQGGVLFVAVIFVLVNLFVDISYTCLDPRIRYEESR</sequence>
<keyword evidence="4" id="KW-0533">Nickel</keyword>
<feature type="transmembrane region" description="Helical" evidence="10">
    <location>
        <begin position="138"/>
        <end position="166"/>
    </location>
</feature>
<dbReference type="SUPFAM" id="SSF161098">
    <property type="entry name" value="MetI-like"/>
    <property type="match status" value="1"/>
</dbReference>
<dbReference type="PANTHER" id="PTHR43163:SF6">
    <property type="entry name" value="DIPEPTIDE TRANSPORT SYSTEM PERMEASE PROTEIN DPPB-RELATED"/>
    <property type="match status" value="1"/>
</dbReference>
<dbReference type="NCBIfam" id="NF045470">
    <property type="entry name" value="Opp2B"/>
    <property type="match status" value="1"/>
</dbReference>
<organism evidence="12 13">
    <name type="scientific">Methanosarcina siciliae T4/M</name>
    <dbReference type="NCBI Taxonomy" id="1434120"/>
    <lineage>
        <taxon>Archaea</taxon>
        <taxon>Methanobacteriati</taxon>
        <taxon>Methanobacteriota</taxon>
        <taxon>Stenosarchaea group</taxon>
        <taxon>Methanomicrobia</taxon>
        <taxon>Methanosarcinales</taxon>
        <taxon>Methanosarcinaceae</taxon>
        <taxon>Methanosarcina</taxon>
    </lineage>
</organism>
<keyword evidence="2 10" id="KW-0813">Transport</keyword>
<comment type="similarity">
    <text evidence="9">Belongs to the binding-protein-dependent transport system permease family. OppBC subfamily.</text>
</comment>
<dbReference type="InterPro" id="IPR050045">
    <property type="entry name" value="Opp2B"/>
</dbReference>
<feature type="transmembrane region" description="Helical" evidence="10">
    <location>
        <begin position="178"/>
        <end position="196"/>
    </location>
</feature>
<evidence type="ECO:0000256" key="2">
    <source>
        <dbReference type="ARBA" id="ARBA00022448"/>
    </source>
</evidence>
<dbReference type="GO" id="GO:0005886">
    <property type="term" value="C:plasma membrane"/>
    <property type="evidence" value="ECO:0007669"/>
    <property type="project" value="UniProtKB-SubCell"/>
</dbReference>
<accession>A0A0E3P4L7</accession>
<dbReference type="GeneID" id="24859561"/>
<dbReference type="Pfam" id="PF00528">
    <property type="entry name" value="BPD_transp_1"/>
    <property type="match status" value="1"/>
</dbReference>
<reference evidence="12 13" key="1">
    <citation type="submission" date="2014-07" db="EMBL/GenBank/DDBJ databases">
        <title>Methanogenic archaea and the global carbon cycle.</title>
        <authorList>
            <person name="Henriksen J.R."/>
            <person name="Luke J."/>
            <person name="Reinhart S."/>
            <person name="Benedict M.N."/>
            <person name="Youngblut N.D."/>
            <person name="Metcalf M.E."/>
            <person name="Whitaker R.J."/>
            <person name="Metcalf W.W."/>
        </authorList>
    </citation>
    <scope>NUCLEOTIDE SEQUENCE [LARGE SCALE GENOMIC DNA]</scope>
    <source>
        <strain evidence="12 13">T4/M</strain>
    </source>
</reference>
<feature type="transmembrane region" description="Helical" evidence="10">
    <location>
        <begin position="9"/>
        <end position="30"/>
    </location>
</feature>
<evidence type="ECO:0000256" key="7">
    <source>
        <dbReference type="ARBA" id="ARBA00023065"/>
    </source>
</evidence>
<dbReference type="PATRIC" id="fig|1434120.4.peg.997"/>
<feature type="transmembrane region" description="Helical" evidence="10">
    <location>
        <begin position="276"/>
        <end position="297"/>
    </location>
</feature>
<dbReference type="PANTHER" id="PTHR43163">
    <property type="entry name" value="DIPEPTIDE TRANSPORT SYSTEM PERMEASE PROTEIN DPPB-RELATED"/>
    <property type="match status" value="1"/>
</dbReference>
<evidence type="ECO:0000259" key="11">
    <source>
        <dbReference type="PROSITE" id="PS50928"/>
    </source>
</evidence>
<dbReference type="InterPro" id="IPR000515">
    <property type="entry name" value="MetI-like"/>
</dbReference>
<evidence type="ECO:0000313" key="12">
    <source>
        <dbReference type="EMBL" id="AKB27503.1"/>
    </source>
</evidence>
<evidence type="ECO:0000256" key="4">
    <source>
        <dbReference type="ARBA" id="ARBA00022596"/>
    </source>
</evidence>
<evidence type="ECO:0000256" key="6">
    <source>
        <dbReference type="ARBA" id="ARBA00022989"/>
    </source>
</evidence>
<dbReference type="HOGENOM" id="CLU_036879_0_0_2"/>
<evidence type="ECO:0000256" key="5">
    <source>
        <dbReference type="ARBA" id="ARBA00022692"/>
    </source>
</evidence>
<dbReference type="CDD" id="cd06261">
    <property type="entry name" value="TM_PBP2"/>
    <property type="match status" value="1"/>
</dbReference>
<proteinExistence type="inferred from homology"/>
<dbReference type="Proteomes" id="UP000033111">
    <property type="component" value="Chromosome"/>
</dbReference>
<name>A0A0E3P4L7_9EURY</name>